<keyword evidence="3 6" id="KW-0560">Oxidoreductase</keyword>
<dbReference type="PIRSF" id="PIRSF000148">
    <property type="entry name" value="ASA_dh"/>
    <property type="match status" value="1"/>
</dbReference>
<accession>A0ABD5YUG7</accession>
<dbReference type="InterPro" id="IPR051823">
    <property type="entry name" value="ASADH-related"/>
</dbReference>
<evidence type="ECO:0000256" key="2">
    <source>
        <dbReference type="ARBA" id="ARBA00022857"/>
    </source>
</evidence>
<dbReference type="PANTHER" id="PTHR46718">
    <property type="entry name" value="ASPARTATE-SEMIALDEHYDE DEHYDROGENASE"/>
    <property type="match status" value="1"/>
</dbReference>
<evidence type="ECO:0000313" key="7">
    <source>
        <dbReference type="Proteomes" id="UP001596417"/>
    </source>
</evidence>
<comment type="caution">
    <text evidence="6">The sequence shown here is derived from an EMBL/GenBank/DDBJ whole genome shotgun (WGS) entry which is preliminary data.</text>
</comment>
<dbReference type="EC" id="1.2.1.11" evidence="6"/>
<dbReference type="Gene3D" id="3.30.360.10">
    <property type="entry name" value="Dihydrodipicolinate Reductase, domain 2"/>
    <property type="match status" value="1"/>
</dbReference>
<dbReference type="NCBIfam" id="TIGR00978">
    <property type="entry name" value="asd_EA"/>
    <property type="match status" value="1"/>
</dbReference>
<sequence>MTVTAGILGATGAVGQRLIQLLEPHPDFELVTLTASDASAGHPYRDVAKWRIDAPIPETIAEMTVRRTDPDDIPDDIDLLFSSLPSDVGKRVEPELCEAGYVVSSNSSNDRTAPDVPLTIPEVNAGHLDVLEVQREERGWDGALVKNPNCSTITMVPTLAALDSFGIEQIHVSTLQAVSGAGYSGVSSMEIIDNAIPHIGGEEQKMEAEACKLLGAFDGREINWHEADVAASCNRIPTIDGHLENVWVETRDEITTEDAAAAMRSYESLDLHSSPDPLIHVFEEPDRPQPRLDRLHGNGMAVTAGGLRETSNGVQYNCLAHNTIRGAAGASVLNGELLLRDGWL</sequence>
<dbReference type="NCBIfam" id="NF006416">
    <property type="entry name" value="PRK08664.1"/>
    <property type="match status" value="1"/>
</dbReference>
<dbReference type="GeneID" id="76200541"/>
<comment type="similarity">
    <text evidence="1">Belongs to the aspartate-semialdehyde dehydrogenase family.</text>
</comment>
<dbReference type="Pfam" id="PF02774">
    <property type="entry name" value="Semialdhyde_dhC"/>
    <property type="match status" value="1"/>
</dbReference>
<dbReference type="CDD" id="cd02315">
    <property type="entry name" value="ScASADH_like_N"/>
    <property type="match status" value="1"/>
</dbReference>
<dbReference type="GO" id="GO:0004073">
    <property type="term" value="F:aspartate-semialdehyde dehydrogenase activity"/>
    <property type="evidence" value="ECO:0007669"/>
    <property type="project" value="UniProtKB-EC"/>
</dbReference>
<dbReference type="CDD" id="cd18130">
    <property type="entry name" value="ASADH_C_arch_fung_like"/>
    <property type="match status" value="1"/>
</dbReference>
<dbReference type="RefSeq" id="WP_248908367.1">
    <property type="nucleotide sequence ID" value="NZ_CP109979.1"/>
</dbReference>
<feature type="active site" description="Proton acceptor" evidence="4">
    <location>
        <position position="242"/>
    </location>
</feature>
<reference evidence="6 7" key="1">
    <citation type="journal article" date="2019" name="Int. J. Syst. Evol. Microbiol.">
        <title>The Global Catalogue of Microorganisms (GCM) 10K type strain sequencing project: providing services to taxonomists for standard genome sequencing and annotation.</title>
        <authorList>
            <consortium name="The Broad Institute Genomics Platform"/>
            <consortium name="The Broad Institute Genome Sequencing Center for Infectious Disease"/>
            <person name="Wu L."/>
            <person name="Ma J."/>
        </authorList>
    </citation>
    <scope>NUCLEOTIDE SEQUENCE [LARGE SCALE GENOMIC DNA]</scope>
    <source>
        <strain evidence="6 7">RDMS1</strain>
    </source>
</reference>
<evidence type="ECO:0000313" key="6">
    <source>
        <dbReference type="EMBL" id="MFC7190876.1"/>
    </source>
</evidence>
<dbReference type="InterPro" id="IPR012280">
    <property type="entry name" value="Semialdhyde_DH_dimer_dom"/>
</dbReference>
<protein>
    <submittedName>
        <fullName evidence="6">Aspartate-semialdehyde dehydrogenase</fullName>
        <ecNumber evidence="6">1.2.1.11</ecNumber>
    </submittedName>
</protein>
<dbReference type="GO" id="GO:0009086">
    <property type="term" value="P:methionine biosynthetic process"/>
    <property type="evidence" value="ECO:0007669"/>
    <property type="project" value="UniProtKB-ARBA"/>
</dbReference>
<keyword evidence="2" id="KW-0521">NADP</keyword>
<organism evidence="6 7">
    <name type="scientific">Halocatena marina</name>
    <dbReference type="NCBI Taxonomy" id="2934937"/>
    <lineage>
        <taxon>Archaea</taxon>
        <taxon>Methanobacteriati</taxon>
        <taxon>Methanobacteriota</taxon>
        <taxon>Stenosarchaea group</taxon>
        <taxon>Halobacteria</taxon>
        <taxon>Halobacteriales</taxon>
        <taxon>Natronomonadaceae</taxon>
        <taxon>Halocatena</taxon>
    </lineage>
</organism>
<dbReference type="SMART" id="SM00859">
    <property type="entry name" value="Semialdhyde_dh"/>
    <property type="match status" value="1"/>
</dbReference>
<evidence type="ECO:0000256" key="3">
    <source>
        <dbReference type="ARBA" id="ARBA00023002"/>
    </source>
</evidence>
<name>A0ABD5YUG7_9EURY</name>
<gene>
    <name evidence="6" type="primary">asd</name>
    <name evidence="6" type="ORF">ACFQL7_14255</name>
</gene>
<dbReference type="SUPFAM" id="SSF55347">
    <property type="entry name" value="Glyceraldehyde-3-phosphate dehydrogenase-like, C-terminal domain"/>
    <property type="match status" value="1"/>
</dbReference>
<dbReference type="InterPro" id="IPR000534">
    <property type="entry name" value="Semialdehyde_DH_NAD-bd"/>
</dbReference>
<feature type="active site" description="Acyl-thioester intermediate" evidence="4">
    <location>
        <position position="150"/>
    </location>
</feature>
<evidence type="ECO:0000256" key="4">
    <source>
        <dbReference type="PIRSR" id="PIRSR000148-1"/>
    </source>
</evidence>
<evidence type="ECO:0000256" key="1">
    <source>
        <dbReference type="ARBA" id="ARBA00010584"/>
    </source>
</evidence>
<dbReference type="InterPro" id="IPR036291">
    <property type="entry name" value="NAD(P)-bd_dom_sf"/>
</dbReference>
<dbReference type="GO" id="GO:0009088">
    <property type="term" value="P:threonine biosynthetic process"/>
    <property type="evidence" value="ECO:0007669"/>
    <property type="project" value="UniProtKB-ARBA"/>
</dbReference>
<feature type="domain" description="Semialdehyde dehydrogenase NAD-binding" evidence="5">
    <location>
        <begin position="4"/>
        <end position="131"/>
    </location>
</feature>
<dbReference type="SUPFAM" id="SSF51735">
    <property type="entry name" value="NAD(P)-binding Rossmann-fold domains"/>
    <property type="match status" value="1"/>
</dbReference>
<proteinExistence type="inferred from homology"/>
<dbReference type="Pfam" id="PF01118">
    <property type="entry name" value="Semialdhyde_dh"/>
    <property type="match status" value="1"/>
</dbReference>
<dbReference type="InterPro" id="IPR005676">
    <property type="entry name" value="Asp_semi-ald_DH_pep-lack"/>
</dbReference>
<dbReference type="PANTHER" id="PTHR46718:SF1">
    <property type="entry name" value="ASPARTATE-SEMIALDEHYDE DEHYDROGENASE"/>
    <property type="match status" value="1"/>
</dbReference>
<dbReference type="AlphaFoldDB" id="A0ABD5YUG7"/>
<dbReference type="Gene3D" id="3.40.50.720">
    <property type="entry name" value="NAD(P)-binding Rossmann-like Domain"/>
    <property type="match status" value="1"/>
</dbReference>
<keyword evidence="7" id="KW-1185">Reference proteome</keyword>
<dbReference type="Proteomes" id="UP001596417">
    <property type="component" value="Unassembled WGS sequence"/>
</dbReference>
<evidence type="ECO:0000259" key="5">
    <source>
        <dbReference type="SMART" id="SM00859"/>
    </source>
</evidence>
<dbReference type="EMBL" id="JBHTAX010000001">
    <property type="protein sequence ID" value="MFC7190876.1"/>
    <property type="molecule type" value="Genomic_DNA"/>
</dbReference>